<name>A0A8C9ZZK8_SANLU</name>
<gene>
    <name evidence="4" type="primary">LOC116042364</name>
</gene>
<dbReference type="AlphaFoldDB" id="A0A8C9ZZK8"/>
<organism evidence="4 5">
    <name type="scientific">Sander lucioperca</name>
    <name type="common">Pike-perch</name>
    <name type="synonym">Perca lucioperca</name>
    <dbReference type="NCBI Taxonomy" id="283035"/>
    <lineage>
        <taxon>Eukaryota</taxon>
        <taxon>Metazoa</taxon>
        <taxon>Chordata</taxon>
        <taxon>Craniata</taxon>
        <taxon>Vertebrata</taxon>
        <taxon>Euteleostomi</taxon>
        <taxon>Actinopterygii</taxon>
        <taxon>Neopterygii</taxon>
        <taxon>Teleostei</taxon>
        <taxon>Neoteleostei</taxon>
        <taxon>Acanthomorphata</taxon>
        <taxon>Eupercaria</taxon>
        <taxon>Perciformes</taxon>
        <taxon>Percoidei</taxon>
        <taxon>Percidae</taxon>
        <taxon>Luciopercinae</taxon>
        <taxon>Sander</taxon>
    </lineage>
</organism>
<dbReference type="GO" id="GO:0004896">
    <property type="term" value="F:cytokine receptor activity"/>
    <property type="evidence" value="ECO:0007669"/>
    <property type="project" value="TreeGrafter"/>
</dbReference>
<feature type="transmembrane region" description="Helical" evidence="2">
    <location>
        <begin position="305"/>
        <end position="327"/>
    </location>
</feature>
<evidence type="ECO:0000313" key="4">
    <source>
        <dbReference type="Ensembl" id="ENSSLUP00000046950.1"/>
    </source>
</evidence>
<dbReference type="PANTHER" id="PTHR23037:SF35">
    <property type="entry name" value="FIBRONECTIN TYPE-III DOMAIN-CONTAINING PROTEIN"/>
    <property type="match status" value="1"/>
</dbReference>
<keyword evidence="1" id="KW-1015">Disulfide bond</keyword>
<keyword evidence="2" id="KW-0812">Transmembrane</keyword>
<dbReference type="Ensembl" id="ENSSLUT00000048392.1">
    <property type="protein sequence ID" value="ENSSLUP00000046950.1"/>
    <property type="gene ID" value="ENSSLUG00000020681.1"/>
</dbReference>
<dbReference type="Proteomes" id="UP000694568">
    <property type="component" value="Unplaced"/>
</dbReference>
<keyword evidence="2" id="KW-0472">Membrane</keyword>
<protein>
    <submittedName>
        <fullName evidence="4">Interleukin-13 receptor subunit alpha-1-like</fullName>
    </submittedName>
</protein>
<evidence type="ECO:0000256" key="2">
    <source>
        <dbReference type="SAM" id="Phobius"/>
    </source>
</evidence>
<dbReference type="GO" id="GO:0009897">
    <property type="term" value="C:external side of plasma membrane"/>
    <property type="evidence" value="ECO:0007669"/>
    <property type="project" value="TreeGrafter"/>
</dbReference>
<evidence type="ECO:0000256" key="1">
    <source>
        <dbReference type="ARBA" id="ARBA00023157"/>
    </source>
</evidence>
<proteinExistence type="predicted"/>
<dbReference type="OrthoDB" id="9940625at2759"/>
<feature type="chain" id="PRO_5034506219" evidence="3">
    <location>
        <begin position="25"/>
        <end position="388"/>
    </location>
</feature>
<reference evidence="4" key="2">
    <citation type="submission" date="2025-09" db="UniProtKB">
        <authorList>
            <consortium name="Ensembl"/>
        </authorList>
    </citation>
    <scope>IDENTIFICATION</scope>
</reference>
<dbReference type="InterPro" id="IPR013783">
    <property type="entry name" value="Ig-like_fold"/>
</dbReference>
<evidence type="ECO:0000313" key="5">
    <source>
        <dbReference type="Proteomes" id="UP000694568"/>
    </source>
</evidence>
<sequence>MALTREFFTCFLCTAMTTVYHCEATAPLPPPTGLKYSWLDPFTVNVSWQQPRGLQVGEVLYKYRPVNDETDKSVVCTGNWTNFTGRFLTEEMGSDRRTYHVWTVKSCDDRLNERARAAITVRTPKPRAEVKDIRCLINSTGMNCSWRPGNQTFTLSYRVYGNSPGEMKKCDQPYSSGCYLKVDAVNDICVLLDTGAGRSTFKPAHEILPQKLSVTEEGDNLILSWPPPELCKNFWIYEVCYNKCNEPKVCLNFTTKGESGKMAYDKRCLYEFQSRAWTSHYCLPIFSGFGDVVTYGTNEPPDGTLTVVAIVIPVILSACIILSCYCFRRHRSIICPTIPDPSAIFKEMMLNGNKEFKTTPGSLYTPVPEPVEPCKITLSPRKTPDTHV</sequence>
<evidence type="ECO:0000256" key="3">
    <source>
        <dbReference type="SAM" id="SignalP"/>
    </source>
</evidence>
<dbReference type="GeneID" id="116042364"/>
<accession>A0A8C9ZZK8</accession>
<dbReference type="KEGG" id="sluc:116042364"/>
<reference evidence="4" key="1">
    <citation type="submission" date="2025-08" db="UniProtKB">
        <authorList>
            <consortium name="Ensembl"/>
        </authorList>
    </citation>
    <scope>IDENTIFICATION</scope>
</reference>
<keyword evidence="5" id="KW-1185">Reference proteome</keyword>
<keyword evidence="2" id="KW-1133">Transmembrane helix</keyword>
<dbReference type="RefSeq" id="XP_031144387.1">
    <property type="nucleotide sequence ID" value="XM_031288527.2"/>
</dbReference>
<feature type="signal peptide" evidence="3">
    <location>
        <begin position="1"/>
        <end position="24"/>
    </location>
</feature>
<dbReference type="PANTHER" id="PTHR23037">
    <property type="entry name" value="CYTOKINE RECEPTOR"/>
    <property type="match status" value="1"/>
</dbReference>
<dbReference type="Gene3D" id="2.60.40.10">
    <property type="entry name" value="Immunoglobulins"/>
    <property type="match status" value="1"/>
</dbReference>
<keyword evidence="3" id="KW-0732">Signal</keyword>
<dbReference type="GeneTree" id="ENSGT00730000112044"/>